<sequence length="206" mass="23475">MSIVWDEYEPVVSSPTGQLETLPRVEARRLFEQCMESVPARLEALRRLLAANGVELTSSDASIRELNEWFITHVEAHPDLPGRLHPSWESICHDVALFLGEAMIERHSNLRWEFFIWGRTNVAYQRHVIMGFGTEDPKRHTNLDIDRSVTAYAHRIVESGGSVSTSGSVCIRGTEIDVDLIAAQHRMRDIDPDAFLRWLRSAARRA</sequence>
<evidence type="ECO:0000313" key="2">
    <source>
        <dbReference type="Proteomes" id="UP001144396"/>
    </source>
</evidence>
<gene>
    <name evidence="1" type="ORF">ARHIZOSPH14_21550</name>
</gene>
<evidence type="ECO:0000313" key="1">
    <source>
        <dbReference type="EMBL" id="GLI27913.1"/>
    </source>
</evidence>
<protein>
    <submittedName>
        <fullName evidence="1">Uncharacterized protein</fullName>
    </submittedName>
</protein>
<proteinExistence type="predicted"/>
<reference evidence="1" key="1">
    <citation type="submission" date="2022-12" db="EMBL/GenBank/DDBJ databases">
        <title>Reference genome sequencing for broad-spectrum identification of bacterial and archaeal isolates by mass spectrometry.</title>
        <authorList>
            <person name="Sekiguchi Y."/>
            <person name="Tourlousse D.M."/>
        </authorList>
    </citation>
    <scope>NUCLEOTIDE SEQUENCE</scope>
    <source>
        <strain evidence="1">14</strain>
    </source>
</reference>
<dbReference type="EMBL" id="BSDP01000001">
    <property type="protein sequence ID" value="GLI27913.1"/>
    <property type="molecule type" value="Genomic_DNA"/>
</dbReference>
<dbReference type="AlphaFoldDB" id="A0A9W6CSY3"/>
<keyword evidence="2" id="KW-1185">Reference proteome</keyword>
<dbReference type="Proteomes" id="UP001144396">
    <property type="component" value="Unassembled WGS sequence"/>
</dbReference>
<organism evidence="1 2">
    <name type="scientific">Agromyces rhizosphaerae</name>
    <dbReference type="NCBI Taxonomy" id="88374"/>
    <lineage>
        <taxon>Bacteria</taxon>
        <taxon>Bacillati</taxon>
        <taxon>Actinomycetota</taxon>
        <taxon>Actinomycetes</taxon>
        <taxon>Micrococcales</taxon>
        <taxon>Microbacteriaceae</taxon>
        <taxon>Agromyces</taxon>
    </lineage>
</organism>
<accession>A0A9W6CSY3</accession>
<name>A0A9W6CSY3_9MICO</name>
<comment type="caution">
    <text evidence="1">The sequence shown here is derived from an EMBL/GenBank/DDBJ whole genome shotgun (WGS) entry which is preliminary data.</text>
</comment>